<feature type="binding site" evidence="9">
    <location>
        <position position="72"/>
    </location>
    <ligand>
        <name>[4Fe-4S] cluster</name>
        <dbReference type="ChEBI" id="CHEBI:49883"/>
        <label>2</label>
        <note>4Fe-4S-S-AdoMet</note>
    </ligand>
</feature>
<dbReference type="PANTHER" id="PTHR10949">
    <property type="entry name" value="LIPOYL SYNTHASE"/>
    <property type="match status" value="1"/>
</dbReference>
<name>S7UGN0_9BACT</name>
<evidence type="ECO:0000256" key="5">
    <source>
        <dbReference type="ARBA" id="ARBA00022723"/>
    </source>
</evidence>
<sequence length="292" mass="31529">MPSRPALRIPPWLRVKLPASGRCSGTARLLADLRLNTVCQSARCPNTWECFGASVATFLIMGRTCTRGCAFCNIEGGRPEPLQADEPGRISEAVRRLGLSHVVVTSVTRDDLPDGGAAHFAAVLRAIKADHPGTTTEVLTPDFGGDCAALAVVLAAGPDVFNHNLETVPRLYPAIRPQADYAQSLDVLRAARDISPGLRVKSGIMVGLGETNEEVRDVIRDLHDAGCDIVTVGQYMRPSMAHPEVERYVRPEVFEEYAAFGRSLGVPHMFCAPLVRSSYNAALFAPKAEDLP</sequence>
<comment type="function">
    <text evidence="9">Catalyzes the radical-mediated insertion of two sulfur atoms into the C-6 and C-8 positions of the octanoyl moiety bound to the lipoyl domains of lipoate-dependent enzymes, thereby converting the octanoylated domains into lipoylated derivatives.</text>
</comment>
<dbReference type="PANTHER" id="PTHR10949:SF0">
    <property type="entry name" value="LIPOYL SYNTHASE, MITOCHONDRIAL"/>
    <property type="match status" value="1"/>
</dbReference>
<evidence type="ECO:0000256" key="3">
    <source>
        <dbReference type="ARBA" id="ARBA00022679"/>
    </source>
</evidence>
<dbReference type="EMBL" id="ATHI01000029">
    <property type="protein sequence ID" value="EPR31393.1"/>
    <property type="molecule type" value="Genomic_DNA"/>
</dbReference>
<evidence type="ECO:0000259" key="10">
    <source>
        <dbReference type="PROSITE" id="PS51918"/>
    </source>
</evidence>
<comment type="cofactor">
    <cofactor evidence="9">
        <name>[4Fe-4S] cluster</name>
        <dbReference type="ChEBI" id="CHEBI:49883"/>
    </cofactor>
    <text evidence="9">Binds 2 [4Fe-4S] clusters per subunit. One cluster is coordinated with 3 cysteines and an exchangeable S-adenosyl-L-methionine.</text>
</comment>
<dbReference type="SFLD" id="SFLDG01058">
    <property type="entry name" value="lipoyl_synthase_like"/>
    <property type="match status" value="1"/>
</dbReference>
<dbReference type="PATRIC" id="fig|1121439.3.peg.2353"/>
<dbReference type="GO" id="GO:0005737">
    <property type="term" value="C:cytoplasm"/>
    <property type="evidence" value="ECO:0007669"/>
    <property type="project" value="UniProtKB-SubCell"/>
</dbReference>
<feature type="binding site" evidence="9">
    <location>
        <position position="44"/>
    </location>
    <ligand>
        <name>[4Fe-4S] cluster</name>
        <dbReference type="ChEBI" id="CHEBI:49883"/>
        <label>1</label>
    </ligand>
</feature>
<dbReference type="AlphaFoldDB" id="S7UGN0"/>
<evidence type="ECO:0000313" key="11">
    <source>
        <dbReference type="EMBL" id="EPR31393.1"/>
    </source>
</evidence>
<feature type="binding site" evidence="9">
    <location>
        <position position="65"/>
    </location>
    <ligand>
        <name>[4Fe-4S] cluster</name>
        <dbReference type="ChEBI" id="CHEBI:49883"/>
        <label>2</label>
        <note>4Fe-4S-S-AdoMet</note>
    </ligand>
</feature>
<evidence type="ECO:0000256" key="2">
    <source>
        <dbReference type="ARBA" id="ARBA00022490"/>
    </source>
</evidence>
<evidence type="ECO:0000256" key="4">
    <source>
        <dbReference type="ARBA" id="ARBA00022691"/>
    </source>
</evidence>
<dbReference type="GO" id="GO:0046872">
    <property type="term" value="F:metal ion binding"/>
    <property type="evidence" value="ECO:0007669"/>
    <property type="project" value="UniProtKB-KW"/>
</dbReference>
<keyword evidence="12" id="KW-1185">Reference proteome</keyword>
<dbReference type="OrthoDB" id="9787898at2"/>
<comment type="caution">
    <text evidence="11">The sequence shown here is derived from an EMBL/GenBank/DDBJ whole genome shotgun (WGS) entry which is preliminary data.</text>
</comment>
<dbReference type="PROSITE" id="PS51918">
    <property type="entry name" value="RADICAL_SAM"/>
    <property type="match status" value="1"/>
</dbReference>
<protein>
    <recommendedName>
        <fullName evidence="9">Lipoyl synthase</fullName>
        <ecNumber evidence="9">2.8.1.8</ecNumber>
    </recommendedName>
    <alternativeName>
        <fullName evidence="9">Lip-syn</fullName>
        <shortName evidence="9">LS</shortName>
    </alternativeName>
    <alternativeName>
        <fullName evidence="9">Lipoate synthase</fullName>
    </alternativeName>
    <alternativeName>
        <fullName evidence="9">Lipoic acid synthase</fullName>
    </alternativeName>
    <alternativeName>
        <fullName evidence="9">Sulfur insertion protein LipA</fullName>
    </alternativeName>
</protein>
<comment type="subcellular location">
    <subcellularLocation>
        <location evidence="9">Cytoplasm</location>
    </subcellularLocation>
</comment>
<dbReference type="GO" id="GO:0016992">
    <property type="term" value="F:lipoate synthase activity"/>
    <property type="evidence" value="ECO:0007669"/>
    <property type="project" value="UniProtKB-UniRule"/>
</dbReference>
<dbReference type="InterPro" id="IPR058240">
    <property type="entry name" value="rSAM_sf"/>
</dbReference>
<dbReference type="SFLD" id="SFLDF00271">
    <property type="entry name" value="lipoyl_synthase"/>
    <property type="match status" value="1"/>
</dbReference>
<dbReference type="SFLD" id="SFLDS00029">
    <property type="entry name" value="Radical_SAM"/>
    <property type="match status" value="1"/>
</dbReference>
<organism evidence="11 12">
    <name type="scientific">Alkalidesulfovibrio alkalitolerans DSM 16529</name>
    <dbReference type="NCBI Taxonomy" id="1121439"/>
    <lineage>
        <taxon>Bacteria</taxon>
        <taxon>Pseudomonadati</taxon>
        <taxon>Thermodesulfobacteriota</taxon>
        <taxon>Desulfovibrionia</taxon>
        <taxon>Desulfovibrionales</taxon>
        <taxon>Desulfovibrionaceae</taxon>
        <taxon>Alkalidesulfovibrio</taxon>
    </lineage>
</organism>
<keyword evidence="6 9" id="KW-0408">Iron</keyword>
<keyword evidence="3 9" id="KW-0808">Transferase</keyword>
<feature type="binding site" evidence="9">
    <location>
        <position position="50"/>
    </location>
    <ligand>
        <name>[4Fe-4S] cluster</name>
        <dbReference type="ChEBI" id="CHEBI:49883"/>
        <label>1</label>
    </ligand>
</feature>
<evidence type="ECO:0000313" key="12">
    <source>
        <dbReference type="Proteomes" id="UP000014975"/>
    </source>
</evidence>
<dbReference type="RefSeq" id="WP_020887679.1">
    <property type="nucleotide sequence ID" value="NZ_ATHI01000029.1"/>
</dbReference>
<dbReference type="GO" id="GO:0009249">
    <property type="term" value="P:protein lipoylation"/>
    <property type="evidence" value="ECO:0007669"/>
    <property type="project" value="UniProtKB-UniRule"/>
</dbReference>
<comment type="similarity">
    <text evidence="9">Belongs to the radical SAM superfamily. Lipoyl synthase family.</text>
</comment>
<dbReference type="Gene3D" id="3.20.20.70">
    <property type="entry name" value="Aldolase class I"/>
    <property type="match status" value="1"/>
</dbReference>
<dbReference type="InterPro" id="IPR007197">
    <property type="entry name" value="rSAM"/>
</dbReference>
<dbReference type="Proteomes" id="UP000014975">
    <property type="component" value="Unassembled WGS sequence"/>
</dbReference>
<evidence type="ECO:0000256" key="6">
    <source>
        <dbReference type="ARBA" id="ARBA00023004"/>
    </source>
</evidence>
<dbReference type="PIRSF" id="PIRSF005963">
    <property type="entry name" value="Lipoyl_synth"/>
    <property type="match status" value="1"/>
</dbReference>
<evidence type="ECO:0000256" key="8">
    <source>
        <dbReference type="ARBA" id="ARBA00047326"/>
    </source>
</evidence>
<dbReference type="NCBIfam" id="TIGR00510">
    <property type="entry name" value="lipA"/>
    <property type="match status" value="1"/>
</dbReference>
<dbReference type="UniPathway" id="UPA00538">
    <property type="reaction ID" value="UER00593"/>
</dbReference>
<dbReference type="SMART" id="SM00729">
    <property type="entry name" value="Elp3"/>
    <property type="match status" value="1"/>
</dbReference>
<keyword evidence="2 9" id="KW-0963">Cytoplasm</keyword>
<dbReference type="FunFam" id="3.20.20.70:FF:000186">
    <property type="entry name" value="Lipoyl synthase"/>
    <property type="match status" value="1"/>
</dbReference>
<feature type="binding site" evidence="9">
    <location>
        <position position="278"/>
    </location>
    <ligand>
        <name>[4Fe-4S] cluster</name>
        <dbReference type="ChEBI" id="CHEBI:49883"/>
        <label>1</label>
    </ligand>
</feature>
<dbReference type="SUPFAM" id="SSF102114">
    <property type="entry name" value="Radical SAM enzymes"/>
    <property type="match status" value="1"/>
</dbReference>
<accession>S7UGN0</accession>
<dbReference type="Pfam" id="PF04055">
    <property type="entry name" value="Radical_SAM"/>
    <property type="match status" value="1"/>
</dbReference>
<dbReference type="EC" id="2.8.1.8" evidence="9"/>
<dbReference type="NCBIfam" id="NF009544">
    <property type="entry name" value="PRK12928.1"/>
    <property type="match status" value="1"/>
</dbReference>
<evidence type="ECO:0000256" key="7">
    <source>
        <dbReference type="ARBA" id="ARBA00023014"/>
    </source>
</evidence>
<reference evidence="11 12" key="1">
    <citation type="journal article" date="2013" name="Genome Announc.">
        <title>Draft genome sequences for three mercury-methylating, sulfate-reducing bacteria.</title>
        <authorList>
            <person name="Brown S.D."/>
            <person name="Hurt R.A.Jr."/>
            <person name="Gilmour C.C."/>
            <person name="Elias D.A."/>
        </authorList>
    </citation>
    <scope>NUCLEOTIDE SEQUENCE [LARGE SCALE GENOMIC DNA]</scope>
    <source>
        <strain evidence="11 12">DSM 16529</strain>
    </source>
</reference>
<dbReference type="HAMAP" id="MF_00206">
    <property type="entry name" value="Lipoyl_synth"/>
    <property type="match status" value="1"/>
</dbReference>
<feature type="binding site" evidence="9">
    <location>
        <position position="39"/>
    </location>
    <ligand>
        <name>[4Fe-4S] cluster</name>
        <dbReference type="ChEBI" id="CHEBI:49883"/>
        <label>1</label>
    </ligand>
</feature>
<dbReference type="STRING" id="1121439.dsat_0982"/>
<comment type="pathway">
    <text evidence="9">Protein modification; protein lipoylation via endogenous pathway; protein N(6)-(lipoyl)lysine from octanoyl-[acyl-carrier-protein]: step 2/2.</text>
</comment>
<dbReference type="InterPro" id="IPR006638">
    <property type="entry name" value="Elp3/MiaA/NifB-like_rSAM"/>
</dbReference>
<keyword evidence="1 9" id="KW-0004">4Fe-4S</keyword>
<dbReference type="InterPro" id="IPR013785">
    <property type="entry name" value="Aldolase_TIM"/>
</dbReference>
<evidence type="ECO:0000256" key="1">
    <source>
        <dbReference type="ARBA" id="ARBA00022485"/>
    </source>
</evidence>
<keyword evidence="7 9" id="KW-0411">Iron-sulfur</keyword>
<dbReference type="eggNOG" id="COG0320">
    <property type="taxonomic scope" value="Bacteria"/>
</dbReference>
<comment type="catalytic activity">
    <reaction evidence="8 9">
        <text>[[Fe-S] cluster scaffold protein carrying a second [4Fe-4S](2+) cluster] + N(6)-octanoyl-L-lysyl-[protein] + 2 oxidized [2Fe-2S]-[ferredoxin] + 2 S-adenosyl-L-methionine + 4 H(+) = [[Fe-S] cluster scaffold protein] + N(6)-[(R)-dihydrolipoyl]-L-lysyl-[protein] + 4 Fe(3+) + 2 hydrogen sulfide + 2 5'-deoxyadenosine + 2 L-methionine + 2 reduced [2Fe-2S]-[ferredoxin]</text>
        <dbReference type="Rhea" id="RHEA:16585"/>
        <dbReference type="Rhea" id="RHEA-COMP:9928"/>
        <dbReference type="Rhea" id="RHEA-COMP:10000"/>
        <dbReference type="Rhea" id="RHEA-COMP:10001"/>
        <dbReference type="Rhea" id="RHEA-COMP:10475"/>
        <dbReference type="Rhea" id="RHEA-COMP:14568"/>
        <dbReference type="Rhea" id="RHEA-COMP:14569"/>
        <dbReference type="ChEBI" id="CHEBI:15378"/>
        <dbReference type="ChEBI" id="CHEBI:17319"/>
        <dbReference type="ChEBI" id="CHEBI:29034"/>
        <dbReference type="ChEBI" id="CHEBI:29919"/>
        <dbReference type="ChEBI" id="CHEBI:33722"/>
        <dbReference type="ChEBI" id="CHEBI:33737"/>
        <dbReference type="ChEBI" id="CHEBI:33738"/>
        <dbReference type="ChEBI" id="CHEBI:57844"/>
        <dbReference type="ChEBI" id="CHEBI:59789"/>
        <dbReference type="ChEBI" id="CHEBI:78809"/>
        <dbReference type="ChEBI" id="CHEBI:83100"/>
        <dbReference type="EC" id="2.8.1.8"/>
    </reaction>
</comment>
<proteinExistence type="inferred from homology"/>
<gene>
    <name evidence="9" type="primary">lipA</name>
    <name evidence="11" type="ORF">dsat_0982</name>
</gene>
<dbReference type="CDD" id="cd01335">
    <property type="entry name" value="Radical_SAM"/>
    <property type="match status" value="1"/>
</dbReference>
<dbReference type="InterPro" id="IPR003698">
    <property type="entry name" value="Lipoyl_synth"/>
</dbReference>
<feature type="binding site" evidence="9">
    <location>
        <position position="69"/>
    </location>
    <ligand>
        <name>[4Fe-4S] cluster</name>
        <dbReference type="ChEBI" id="CHEBI:49883"/>
        <label>2</label>
        <note>4Fe-4S-S-AdoMet</note>
    </ligand>
</feature>
<dbReference type="NCBIfam" id="NF004019">
    <property type="entry name" value="PRK05481.1"/>
    <property type="match status" value="1"/>
</dbReference>
<keyword evidence="5 9" id="KW-0479">Metal-binding</keyword>
<keyword evidence="4 9" id="KW-0949">S-adenosyl-L-methionine</keyword>
<feature type="domain" description="Radical SAM core" evidence="10">
    <location>
        <begin position="51"/>
        <end position="267"/>
    </location>
</feature>
<dbReference type="GO" id="GO:0051539">
    <property type="term" value="F:4 iron, 4 sulfur cluster binding"/>
    <property type="evidence" value="ECO:0007669"/>
    <property type="project" value="UniProtKB-UniRule"/>
</dbReference>
<evidence type="ECO:0000256" key="9">
    <source>
        <dbReference type="HAMAP-Rule" id="MF_00206"/>
    </source>
</evidence>